<comment type="PTM">
    <text evidence="8">Binds 2 heme groups per subunit.</text>
</comment>
<dbReference type="OrthoDB" id="9805202at2"/>
<evidence type="ECO:0000256" key="1">
    <source>
        <dbReference type="ARBA" id="ARBA00004418"/>
    </source>
</evidence>
<name>A0A3S1CXM0_9BACT</name>
<dbReference type="Gene3D" id="1.10.760.10">
    <property type="entry name" value="Cytochrome c-like domain"/>
    <property type="match status" value="2"/>
</dbReference>
<dbReference type="SUPFAM" id="SSF46626">
    <property type="entry name" value="Cytochrome c"/>
    <property type="match status" value="2"/>
</dbReference>
<dbReference type="PANTHER" id="PTHR30600:SF10">
    <property type="entry name" value="BLL6722 PROTEIN"/>
    <property type="match status" value="1"/>
</dbReference>
<feature type="binding site" description="covalent" evidence="8">
    <location>
        <position position="222"/>
    </location>
    <ligand>
        <name>heme c</name>
        <dbReference type="ChEBI" id="CHEBI:61717"/>
        <label>2</label>
    </ligand>
</feature>
<dbReference type="InterPro" id="IPR036909">
    <property type="entry name" value="Cyt_c-like_dom_sf"/>
</dbReference>
<keyword evidence="6" id="KW-0560">Oxidoreductase</keyword>
<evidence type="ECO:0000256" key="3">
    <source>
        <dbReference type="ARBA" id="ARBA00022723"/>
    </source>
</evidence>
<evidence type="ECO:0000256" key="4">
    <source>
        <dbReference type="ARBA" id="ARBA00022729"/>
    </source>
</evidence>
<keyword evidence="5" id="KW-0574">Periplasm</keyword>
<dbReference type="PIRSF" id="PIRSF000294">
    <property type="entry name" value="Cytochrome-c_peroxidase"/>
    <property type="match status" value="1"/>
</dbReference>
<dbReference type="InterPro" id="IPR004852">
    <property type="entry name" value="Di-haem_cyt_c_peroxidsae"/>
</dbReference>
<sequence>MKKSISLILLFITCLYACRRDNTSPEPQAYGLLVPANFPVPEIMKDNMLSEQGVALGRMLFYDKRLSGSNQISCASCHKQALAFSDGVALSNQGASGKPLPRTAPALINLAWSNNGLFWDGGSTNLESQAFGPITNEDEMHQNLDELVYELNQVPEYVKRFKLVFNDEIKTGYIARALAQFQRTLISGNSRYDHYTRNEAGGTLNDTELSGLKLFNTHCRSCHAGELFTDDSYHNNGLDSDFSNDALEGLYQGRFRITYDPSDLGKFKTPTLRNIALTAPYMHDGRLKDLQAVLAHYSHGVKMSATSDQALIHNGQPGLLLTKDDQNAIIAFLQTLTDNSFVQNRDLSEPSIP</sequence>
<dbReference type="Proteomes" id="UP000281028">
    <property type="component" value="Unassembled WGS sequence"/>
</dbReference>
<comment type="subcellular location">
    <subcellularLocation>
        <location evidence="1">Periplasm</location>
    </subcellularLocation>
</comment>
<dbReference type="PROSITE" id="PS51007">
    <property type="entry name" value="CYTC"/>
    <property type="match status" value="2"/>
</dbReference>
<keyword evidence="2 8" id="KW-0349">Heme</keyword>
<evidence type="ECO:0000256" key="5">
    <source>
        <dbReference type="ARBA" id="ARBA00022764"/>
    </source>
</evidence>
<dbReference type="GO" id="GO:0020037">
    <property type="term" value="F:heme binding"/>
    <property type="evidence" value="ECO:0007669"/>
    <property type="project" value="InterPro"/>
</dbReference>
<gene>
    <name evidence="10" type="ORF">ECE50_009930</name>
</gene>
<evidence type="ECO:0000256" key="9">
    <source>
        <dbReference type="PIRSR" id="PIRSR000294-2"/>
    </source>
</evidence>
<feature type="binding site" description="covalent" evidence="8">
    <location>
        <position position="77"/>
    </location>
    <ligand>
        <name>heme c</name>
        <dbReference type="ChEBI" id="CHEBI:61717"/>
        <label>1</label>
    </ligand>
</feature>
<organism evidence="10 11">
    <name type="scientific">Chitinophaga solisilvae</name>
    <dbReference type="NCBI Taxonomy" id="1233460"/>
    <lineage>
        <taxon>Bacteria</taxon>
        <taxon>Pseudomonadati</taxon>
        <taxon>Bacteroidota</taxon>
        <taxon>Chitinophagia</taxon>
        <taxon>Chitinophagales</taxon>
        <taxon>Chitinophagaceae</taxon>
        <taxon>Chitinophaga</taxon>
    </lineage>
</organism>
<feature type="binding site" description="covalent" evidence="8">
    <location>
        <position position="219"/>
    </location>
    <ligand>
        <name>heme c</name>
        <dbReference type="ChEBI" id="CHEBI:61717"/>
        <label>2</label>
    </ligand>
</feature>
<evidence type="ECO:0000256" key="6">
    <source>
        <dbReference type="ARBA" id="ARBA00023002"/>
    </source>
</evidence>
<feature type="binding site" description="covalent" evidence="8">
    <location>
        <position position="74"/>
    </location>
    <ligand>
        <name>heme c</name>
        <dbReference type="ChEBI" id="CHEBI:61717"/>
        <label>1</label>
    </ligand>
</feature>
<reference evidence="10" key="1">
    <citation type="submission" date="2020-05" db="EMBL/GenBank/DDBJ databases">
        <title>Chitinophaga laudate sp. nov., isolated from a tropical peat swamp.</title>
        <authorList>
            <person name="Goh C.B.S."/>
            <person name="Lee M.S."/>
            <person name="Parimannan S."/>
            <person name="Pasbakhsh P."/>
            <person name="Yule C.M."/>
            <person name="Rajandas H."/>
            <person name="Loke S."/>
            <person name="Croft L."/>
            <person name="Tan J.B.L."/>
        </authorList>
    </citation>
    <scope>NUCLEOTIDE SEQUENCE</scope>
    <source>
        <strain evidence="10">Mgbs1</strain>
    </source>
</reference>
<dbReference type="GO" id="GO:0046872">
    <property type="term" value="F:metal ion binding"/>
    <property type="evidence" value="ECO:0007669"/>
    <property type="project" value="UniProtKB-KW"/>
</dbReference>
<dbReference type="PANTHER" id="PTHR30600">
    <property type="entry name" value="CYTOCHROME C PEROXIDASE-RELATED"/>
    <property type="match status" value="1"/>
</dbReference>
<keyword evidence="7 9" id="KW-0408">Iron</keyword>
<evidence type="ECO:0000256" key="8">
    <source>
        <dbReference type="PIRSR" id="PIRSR000294-1"/>
    </source>
</evidence>
<evidence type="ECO:0000256" key="2">
    <source>
        <dbReference type="ARBA" id="ARBA00022617"/>
    </source>
</evidence>
<keyword evidence="3 9" id="KW-0479">Metal-binding</keyword>
<feature type="binding site" description="axial binding residue" evidence="9">
    <location>
        <position position="78"/>
    </location>
    <ligand>
        <name>heme c</name>
        <dbReference type="ChEBI" id="CHEBI:61717"/>
        <label>1</label>
    </ligand>
    <ligandPart>
        <name>Fe</name>
        <dbReference type="ChEBI" id="CHEBI:18248"/>
    </ligandPart>
</feature>
<dbReference type="InterPro" id="IPR026259">
    <property type="entry name" value="MauG/Cytc_peroxidase"/>
</dbReference>
<feature type="binding site" description="axial binding residue" evidence="9">
    <location>
        <position position="223"/>
    </location>
    <ligand>
        <name>heme c</name>
        <dbReference type="ChEBI" id="CHEBI:61717"/>
        <label>2</label>
    </ligand>
    <ligandPart>
        <name>Fe</name>
        <dbReference type="ChEBI" id="CHEBI:18248"/>
    </ligandPart>
</feature>
<evidence type="ECO:0000313" key="10">
    <source>
        <dbReference type="EMBL" id="NSL87149.1"/>
    </source>
</evidence>
<dbReference type="GO" id="GO:0004130">
    <property type="term" value="F:cytochrome-c peroxidase activity"/>
    <property type="evidence" value="ECO:0007669"/>
    <property type="project" value="TreeGrafter"/>
</dbReference>
<dbReference type="GO" id="GO:0009055">
    <property type="term" value="F:electron transfer activity"/>
    <property type="evidence" value="ECO:0007669"/>
    <property type="project" value="InterPro"/>
</dbReference>
<protein>
    <submittedName>
        <fullName evidence="10">C-type cytochrome</fullName>
    </submittedName>
</protein>
<evidence type="ECO:0000256" key="7">
    <source>
        <dbReference type="ARBA" id="ARBA00023004"/>
    </source>
</evidence>
<keyword evidence="11" id="KW-1185">Reference proteome</keyword>
<keyword evidence="4" id="KW-0732">Signal</keyword>
<comment type="cofactor">
    <cofactor evidence="8">
        <name>heme</name>
        <dbReference type="ChEBI" id="CHEBI:30413"/>
    </cofactor>
    <text evidence="8">Binds 2 heme groups.</text>
</comment>
<comment type="caution">
    <text evidence="10">The sequence shown here is derived from an EMBL/GenBank/DDBJ whole genome shotgun (WGS) entry which is preliminary data.</text>
</comment>
<evidence type="ECO:0000313" key="11">
    <source>
        <dbReference type="Proteomes" id="UP000281028"/>
    </source>
</evidence>
<dbReference type="InterPro" id="IPR051395">
    <property type="entry name" value="Cytochrome_c_Peroxidase/MauG"/>
</dbReference>
<dbReference type="AlphaFoldDB" id="A0A3S1CXM0"/>
<dbReference type="InterPro" id="IPR009056">
    <property type="entry name" value="Cyt_c-like_dom"/>
</dbReference>
<proteinExistence type="predicted"/>
<accession>A0A3S1CXM0</accession>
<dbReference type="EMBL" id="RIAR02000001">
    <property type="protein sequence ID" value="NSL87149.1"/>
    <property type="molecule type" value="Genomic_DNA"/>
</dbReference>
<dbReference type="Pfam" id="PF03150">
    <property type="entry name" value="CCP_MauG"/>
    <property type="match status" value="1"/>
</dbReference>
<dbReference type="GO" id="GO:0042597">
    <property type="term" value="C:periplasmic space"/>
    <property type="evidence" value="ECO:0007669"/>
    <property type="project" value="UniProtKB-SubCell"/>
</dbReference>